<feature type="region of interest" description="Disordered" evidence="1">
    <location>
        <begin position="108"/>
        <end position="161"/>
    </location>
</feature>
<organism evidence="2 3">
    <name type="scientific">Lentithecium fluviatile CBS 122367</name>
    <dbReference type="NCBI Taxonomy" id="1168545"/>
    <lineage>
        <taxon>Eukaryota</taxon>
        <taxon>Fungi</taxon>
        <taxon>Dikarya</taxon>
        <taxon>Ascomycota</taxon>
        <taxon>Pezizomycotina</taxon>
        <taxon>Dothideomycetes</taxon>
        <taxon>Pleosporomycetidae</taxon>
        <taxon>Pleosporales</taxon>
        <taxon>Massarineae</taxon>
        <taxon>Lentitheciaceae</taxon>
        <taxon>Lentithecium</taxon>
    </lineage>
</organism>
<evidence type="ECO:0000256" key="1">
    <source>
        <dbReference type="SAM" id="MobiDB-lite"/>
    </source>
</evidence>
<dbReference type="Proteomes" id="UP000799291">
    <property type="component" value="Unassembled WGS sequence"/>
</dbReference>
<name>A0A6G1IHV1_9PLEO</name>
<accession>A0A6G1IHV1</accession>
<evidence type="ECO:0000313" key="3">
    <source>
        <dbReference type="Proteomes" id="UP000799291"/>
    </source>
</evidence>
<feature type="region of interest" description="Disordered" evidence="1">
    <location>
        <begin position="42"/>
        <end position="74"/>
    </location>
</feature>
<feature type="compositionally biased region" description="Basic residues" evidence="1">
    <location>
        <begin position="151"/>
        <end position="161"/>
    </location>
</feature>
<protein>
    <submittedName>
        <fullName evidence="2">Uncharacterized protein</fullName>
    </submittedName>
</protein>
<sequence>MIATAVAWLARSRTESGSVARAVRCVPRRPGRYFGICLLSGPTQQQQQQQQQPPPPPPPPPPLPPSPLSAGVHLGGLRNMQRCSQRLHDKPPTAATELFSAGKVVGALGTSTSSGPMALRGRRLKLCTPTANNTTSRTSSGTDGAGPASSTHRRSQPTRRRKDPLFKLYARHLPPPASQCRRLAGRAPRAAAEDGAVADLNLVITCGNNP</sequence>
<evidence type="ECO:0000313" key="2">
    <source>
        <dbReference type="EMBL" id="KAF2677792.1"/>
    </source>
</evidence>
<proteinExistence type="predicted"/>
<feature type="compositionally biased region" description="Polar residues" evidence="1">
    <location>
        <begin position="129"/>
        <end position="142"/>
    </location>
</feature>
<dbReference type="EMBL" id="MU005618">
    <property type="protein sequence ID" value="KAF2677792.1"/>
    <property type="molecule type" value="Genomic_DNA"/>
</dbReference>
<reference evidence="2" key="1">
    <citation type="journal article" date="2020" name="Stud. Mycol.">
        <title>101 Dothideomycetes genomes: a test case for predicting lifestyles and emergence of pathogens.</title>
        <authorList>
            <person name="Haridas S."/>
            <person name="Albert R."/>
            <person name="Binder M."/>
            <person name="Bloem J."/>
            <person name="Labutti K."/>
            <person name="Salamov A."/>
            <person name="Andreopoulos B."/>
            <person name="Baker S."/>
            <person name="Barry K."/>
            <person name="Bills G."/>
            <person name="Bluhm B."/>
            <person name="Cannon C."/>
            <person name="Castanera R."/>
            <person name="Culley D."/>
            <person name="Daum C."/>
            <person name="Ezra D."/>
            <person name="Gonzalez J."/>
            <person name="Henrissat B."/>
            <person name="Kuo A."/>
            <person name="Liang C."/>
            <person name="Lipzen A."/>
            <person name="Lutzoni F."/>
            <person name="Magnuson J."/>
            <person name="Mondo S."/>
            <person name="Nolan M."/>
            <person name="Ohm R."/>
            <person name="Pangilinan J."/>
            <person name="Park H.-J."/>
            <person name="Ramirez L."/>
            <person name="Alfaro M."/>
            <person name="Sun H."/>
            <person name="Tritt A."/>
            <person name="Yoshinaga Y."/>
            <person name="Zwiers L.-H."/>
            <person name="Turgeon B."/>
            <person name="Goodwin S."/>
            <person name="Spatafora J."/>
            <person name="Crous P."/>
            <person name="Grigoriev I."/>
        </authorList>
    </citation>
    <scope>NUCLEOTIDE SEQUENCE</scope>
    <source>
        <strain evidence="2">CBS 122367</strain>
    </source>
</reference>
<feature type="compositionally biased region" description="Pro residues" evidence="1">
    <location>
        <begin position="52"/>
        <end position="67"/>
    </location>
</feature>
<gene>
    <name evidence="2" type="ORF">K458DRAFT_409413</name>
</gene>
<dbReference type="AlphaFoldDB" id="A0A6G1IHV1"/>
<keyword evidence="3" id="KW-1185">Reference proteome</keyword>